<evidence type="ECO:0000313" key="1">
    <source>
        <dbReference type="EMBL" id="MBB6169492.1"/>
    </source>
</evidence>
<dbReference type="Proteomes" id="UP000588017">
    <property type="component" value="Unassembled WGS sequence"/>
</dbReference>
<accession>A0A841KDQ4</accession>
<dbReference type="AlphaFoldDB" id="A0A841KDQ4"/>
<evidence type="ECO:0000313" key="2">
    <source>
        <dbReference type="Proteomes" id="UP000588017"/>
    </source>
</evidence>
<organism evidence="1 2">
    <name type="scientific">Chelatococcus composti</name>
    <dbReference type="NCBI Taxonomy" id="1743235"/>
    <lineage>
        <taxon>Bacteria</taxon>
        <taxon>Pseudomonadati</taxon>
        <taxon>Pseudomonadota</taxon>
        <taxon>Alphaproteobacteria</taxon>
        <taxon>Hyphomicrobiales</taxon>
        <taxon>Chelatococcaceae</taxon>
        <taxon>Chelatococcus</taxon>
    </lineage>
</organism>
<sequence>MDILIRTAEGQEAQPFLLWDSVWDPAAHRADWALAGGEALNVGGLRARSALETAVVLALFTDRRVPDDHPLRKYADADPRGWWGDGVDVRADLGEEPLGSLLWLLERAALTEDVSRWAKAMAEEALVPLLRQGAAARVEVETSGDAPRGRLDLMVRLYGADGQKIYDRRFEIVWLQELR</sequence>
<dbReference type="InterPro" id="IPR010877">
    <property type="entry name" value="Phage_Mu_Gp46"/>
</dbReference>
<dbReference type="Pfam" id="PF07409">
    <property type="entry name" value="GP46"/>
    <property type="match status" value="1"/>
</dbReference>
<gene>
    <name evidence="1" type="ORF">HNQ73_003134</name>
</gene>
<protein>
    <submittedName>
        <fullName evidence="1">Phage gp46-like protein</fullName>
    </submittedName>
</protein>
<keyword evidence="2" id="KW-1185">Reference proteome</keyword>
<dbReference type="RefSeq" id="WP_183335891.1">
    <property type="nucleotide sequence ID" value="NZ_BMHX01000007.1"/>
</dbReference>
<dbReference type="EMBL" id="JACHEH010000007">
    <property type="protein sequence ID" value="MBB6169492.1"/>
    <property type="molecule type" value="Genomic_DNA"/>
</dbReference>
<reference evidence="1 2" key="1">
    <citation type="submission" date="2020-08" db="EMBL/GenBank/DDBJ databases">
        <title>Genomic Encyclopedia of Type Strains, Phase IV (KMG-IV): sequencing the most valuable type-strain genomes for metagenomic binning, comparative biology and taxonomic classification.</title>
        <authorList>
            <person name="Goeker M."/>
        </authorList>
    </citation>
    <scope>NUCLEOTIDE SEQUENCE [LARGE SCALE GENOMIC DNA]</scope>
    <source>
        <strain evidence="1 2">DSM 101465</strain>
    </source>
</reference>
<proteinExistence type="predicted"/>
<name>A0A841KDQ4_9HYPH</name>
<comment type="caution">
    <text evidence="1">The sequence shown here is derived from an EMBL/GenBank/DDBJ whole genome shotgun (WGS) entry which is preliminary data.</text>
</comment>